<dbReference type="InterPro" id="IPR000792">
    <property type="entry name" value="Tscrpt_reg_LuxR_C"/>
</dbReference>
<dbReference type="InterPro" id="IPR013325">
    <property type="entry name" value="RNA_pol_sigma_r2"/>
</dbReference>
<dbReference type="PROSITE" id="PS00622">
    <property type="entry name" value="HTH_LUXR_1"/>
    <property type="match status" value="1"/>
</dbReference>
<keyword evidence="3" id="KW-0731">Sigma factor</keyword>
<dbReference type="GO" id="GO:0003677">
    <property type="term" value="F:DNA binding"/>
    <property type="evidence" value="ECO:0007669"/>
    <property type="project" value="InterPro"/>
</dbReference>
<evidence type="ECO:0000256" key="2">
    <source>
        <dbReference type="ARBA" id="ARBA00023015"/>
    </source>
</evidence>
<evidence type="ECO:0000313" key="7">
    <source>
        <dbReference type="Proteomes" id="UP000195897"/>
    </source>
</evidence>
<dbReference type="Pfam" id="PF04542">
    <property type="entry name" value="Sigma70_r2"/>
    <property type="match status" value="1"/>
</dbReference>
<dbReference type="SUPFAM" id="SSF88659">
    <property type="entry name" value="Sigma3 and sigma4 domains of RNA polymerase sigma factors"/>
    <property type="match status" value="1"/>
</dbReference>
<dbReference type="CDD" id="cd06171">
    <property type="entry name" value="Sigma70_r4"/>
    <property type="match status" value="1"/>
</dbReference>
<dbReference type="InterPro" id="IPR014284">
    <property type="entry name" value="RNA_pol_sigma-70_dom"/>
</dbReference>
<organism evidence="6 7">
    <name type="scientific">Butyricicoccus pullicaecorum</name>
    <dbReference type="NCBI Taxonomy" id="501571"/>
    <lineage>
        <taxon>Bacteria</taxon>
        <taxon>Bacillati</taxon>
        <taxon>Bacillota</taxon>
        <taxon>Clostridia</taxon>
        <taxon>Eubacteriales</taxon>
        <taxon>Butyricicoccaceae</taxon>
        <taxon>Butyricicoccus</taxon>
    </lineage>
</organism>
<dbReference type="InterPro" id="IPR013324">
    <property type="entry name" value="RNA_pol_sigma_r3/r4-like"/>
</dbReference>
<dbReference type="GO" id="GO:0016987">
    <property type="term" value="F:sigma factor activity"/>
    <property type="evidence" value="ECO:0007669"/>
    <property type="project" value="UniProtKB-KW"/>
</dbReference>
<accession>A0A1Y4L8D3</accession>
<keyword evidence="2" id="KW-0805">Transcription regulation</keyword>
<evidence type="ECO:0000256" key="1">
    <source>
        <dbReference type="ARBA" id="ARBA00010641"/>
    </source>
</evidence>
<dbReference type="InterPro" id="IPR036388">
    <property type="entry name" value="WH-like_DNA-bd_sf"/>
</dbReference>
<protein>
    <submittedName>
        <fullName evidence="6">RNA polymerase subunit sigma-70</fullName>
    </submittedName>
</protein>
<reference evidence="7" key="1">
    <citation type="submission" date="2017-04" db="EMBL/GenBank/DDBJ databases">
        <title>Function of individual gut microbiota members based on whole genome sequencing of pure cultures obtained from chicken caecum.</title>
        <authorList>
            <person name="Medvecky M."/>
            <person name="Cejkova D."/>
            <person name="Polansky O."/>
            <person name="Karasova D."/>
            <person name="Kubasova T."/>
            <person name="Cizek A."/>
            <person name="Rychlik I."/>
        </authorList>
    </citation>
    <scope>NUCLEOTIDE SEQUENCE [LARGE SCALE GENOMIC DNA]</scope>
    <source>
        <strain evidence="7">An180</strain>
    </source>
</reference>
<sequence length="160" mass="18879">MENQAELTRMMQTYGTQLLRLCTLYLKDRMLAEDAVQETFVRAWRADFRQECSEKTFLTRIAINICKNYLRTPWHTRRASAELLDQLTTQIPDVDDTLLRAVLSLSQAHRAVILLYYYQGFSVNEISEILSIPSATVSTRLFRAREKLRSMLKEWYYDEP</sequence>
<name>A0A1Y4L8D3_9FIRM</name>
<keyword evidence="4" id="KW-0804">Transcription</keyword>
<comment type="caution">
    <text evidence="6">The sequence shown here is derived from an EMBL/GenBank/DDBJ whole genome shotgun (WGS) entry which is preliminary data.</text>
</comment>
<dbReference type="AlphaFoldDB" id="A0A1Y4L8D3"/>
<dbReference type="PANTHER" id="PTHR43133">
    <property type="entry name" value="RNA POLYMERASE ECF-TYPE SIGMA FACTO"/>
    <property type="match status" value="1"/>
</dbReference>
<comment type="similarity">
    <text evidence="1">Belongs to the sigma-70 factor family. ECF subfamily.</text>
</comment>
<proteinExistence type="inferred from homology"/>
<dbReference type="NCBIfam" id="TIGR02937">
    <property type="entry name" value="sigma70-ECF"/>
    <property type="match status" value="1"/>
</dbReference>
<dbReference type="InterPro" id="IPR007627">
    <property type="entry name" value="RNA_pol_sigma70_r2"/>
</dbReference>
<evidence type="ECO:0000256" key="3">
    <source>
        <dbReference type="ARBA" id="ARBA00023082"/>
    </source>
</evidence>
<dbReference type="Gene3D" id="1.10.1740.10">
    <property type="match status" value="1"/>
</dbReference>
<evidence type="ECO:0000313" key="6">
    <source>
        <dbReference type="EMBL" id="OUP52983.1"/>
    </source>
</evidence>
<dbReference type="EMBL" id="NFKK01000006">
    <property type="protein sequence ID" value="OUP52983.1"/>
    <property type="molecule type" value="Genomic_DNA"/>
</dbReference>
<dbReference type="SUPFAM" id="SSF88946">
    <property type="entry name" value="Sigma2 domain of RNA polymerase sigma factors"/>
    <property type="match status" value="1"/>
</dbReference>
<dbReference type="Pfam" id="PF08281">
    <property type="entry name" value="Sigma70_r4_2"/>
    <property type="match status" value="1"/>
</dbReference>
<feature type="domain" description="HTH luxR-type" evidence="5">
    <location>
        <begin position="120"/>
        <end position="147"/>
    </location>
</feature>
<evidence type="ECO:0000259" key="5">
    <source>
        <dbReference type="PROSITE" id="PS00622"/>
    </source>
</evidence>
<dbReference type="InterPro" id="IPR013249">
    <property type="entry name" value="RNA_pol_sigma70_r4_t2"/>
</dbReference>
<evidence type="ECO:0000256" key="4">
    <source>
        <dbReference type="ARBA" id="ARBA00023163"/>
    </source>
</evidence>
<dbReference type="PANTHER" id="PTHR43133:SF60">
    <property type="entry name" value="RNA POLYMERASE SIGMA FACTOR SIGV"/>
    <property type="match status" value="1"/>
</dbReference>
<dbReference type="Proteomes" id="UP000195897">
    <property type="component" value="Unassembled WGS sequence"/>
</dbReference>
<dbReference type="Gene3D" id="1.10.10.10">
    <property type="entry name" value="Winged helix-like DNA-binding domain superfamily/Winged helix DNA-binding domain"/>
    <property type="match status" value="1"/>
</dbReference>
<gene>
    <name evidence="6" type="ORF">B5F17_07030</name>
</gene>
<dbReference type="RefSeq" id="WP_016149019.1">
    <property type="nucleotide sequence ID" value="NZ_CABKSA010000003.1"/>
</dbReference>
<dbReference type="InterPro" id="IPR039425">
    <property type="entry name" value="RNA_pol_sigma-70-like"/>
</dbReference>
<dbReference type="GO" id="GO:0006352">
    <property type="term" value="P:DNA-templated transcription initiation"/>
    <property type="evidence" value="ECO:0007669"/>
    <property type="project" value="InterPro"/>
</dbReference>